<feature type="transmembrane region" description="Helical" evidence="1">
    <location>
        <begin position="34"/>
        <end position="51"/>
    </location>
</feature>
<reference evidence="3" key="2">
    <citation type="journal article" date="2020" name="Environ. Microbiol.">
        <title>The novel and transferable erm(51) gene confers Macrolides, Lincosamides, and Streptogramins B (MLSB) resistance to clonal Rhodococcus equi in the environment.</title>
        <authorList>
            <person name="Huber L."/>
            <person name="Giguere S."/>
            <person name="Slovis N.M."/>
            <person name="Alvarez-Narvaez S."/>
            <person name="Hart K.A."/>
            <person name="Greiter M."/>
            <person name="Morris E.R.A."/>
            <person name="Cohen N.D."/>
        </authorList>
    </citation>
    <scope>NUCLEOTIDE SEQUENCE</scope>
    <source>
        <strain evidence="3">Lh_116_1</strain>
        <strain evidence="4">Lh_16_1</strain>
    </source>
</reference>
<dbReference type="AlphaFoldDB" id="A0A9Q4ZSQ6"/>
<organism evidence="3 5">
    <name type="scientific">Rhodococcus hoagii</name>
    <name type="common">Corynebacterium equii</name>
    <dbReference type="NCBI Taxonomy" id="43767"/>
    <lineage>
        <taxon>Bacteria</taxon>
        <taxon>Bacillati</taxon>
        <taxon>Actinomycetota</taxon>
        <taxon>Actinomycetes</taxon>
        <taxon>Mycobacteriales</taxon>
        <taxon>Nocardiaceae</taxon>
        <taxon>Prescottella</taxon>
    </lineage>
</organism>
<dbReference type="Proteomes" id="UP000603463">
    <property type="component" value="Unassembled WGS sequence"/>
</dbReference>
<dbReference type="Proteomes" id="UP000608063">
    <property type="component" value="Unassembled WGS sequence"/>
</dbReference>
<evidence type="ECO:0000256" key="1">
    <source>
        <dbReference type="SAM" id="Phobius"/>
    </source>
</evidence>
<protein>
    <submittedName>
        <fullName evidence="3">Uncharacterized protein</fullName>
    </submittedName>
</protein>
<reference evidence="2" key="1">
    <citation type="submission" date="2019-11" db="EMBL/GenBank/DDBJ databases">
        <title>Spread of Macrolides and rifampicin resistant Rhodococcus equi in clinical isolates in the USA.</title>
        <authorList>
            <person name="Alvarez-Narvaez S."/>
            <person name="Huber L."/>
            <person name="Cohen N.D."/>
            <person name="Slovis N."/>
            <person name="Greiter M."/>
            <person name="Giguere S."/>
            <person name="Hart K."/>
        </authorList>
    </citation>
    <scope>NUCLEOTIDE SEQUENCE</scope>
    <source>
        <strain evidence="2">Lh_17</strain>
    </source>
</reference>
<sequence>MTEIAYVSIALGLIFGLVSVVVDHYEGAGKAGNFLLVGILFAGAGVAMLTTT</sequence>
<name>A0A9Q4ZSQ6_RHOHA</name>
<evidence type="ECO:0000313" key="4">
    <source>
        <dbReference type="EMBL" id="NKW44180.1"/>
    </source>
</evidence>
<dbReference type="EMBL" id="WUXR01000025">
    <property type="protein sequence ID" value="MBM4568831.1"/>
    <property type="molecule type" value="Genomic_DNA"/>
</dbReference>
<evidence type="ECO:0000313" key="5">
    <source>
        <dbReference type="Proteomes" id="UP000603463"/>
    </source>
</evidence>
<dbReference type="Proteomes" id="UP000808906">
    <property type="component" value="Unassembled WGS sequence"/>
</dbReference>
<evidence type="ECO:0000313" key="2">
    <source>
        <dbReference type="EMBL" id="MBM4568831.1"/>
    </source>
</evidence>
<dbReference type="EMBL" id="WVBC01000044">
    <property type="protein sequence ID" value="NKT81936.1"/>
    <property type="molecule type" value="Genomic_DNA"/>
</dbReference>
<gene>
    <name evidence="2" type="ORF">GS441_26515</name>
    <name evidence="3" type="ORF">GS882_28340</name>
    <name evidence="4" type="ORF">GS947_22105</name>
</gene>
<feature type="transmembrane region" description="Helical" evidence="1">
    <location>
        <begin position="6"/>
        <end position="22"/>
    </location>
</feature>
<evidence type="ECO:0000313" key="3">
    <source>
        <dbReference type="EMBL" id="NKT81936.1"/>
    </source>
</evidence>
<accession>A0A9Q4ZSQ6</accession>
<dbReference type="EMBL" id="WVDC01000017">
    <property type="protein sequence ID" value="NKW44180.1"/>
    <property type="molecule type" value="Genomic_DNA"/>
</dbReference>
<keyword evidence="1" id="KW-0812">Transmembrane</keyword>
<dbReference type="RefSeq" id="WP_202979184.1">
    <property type="nucleotide sequence ID" value="NZ_CP095479.1"/>
</dbReference>
<comment type="caution">
    <text evidence="3">The sequence shown here is derived from an EMBL/GenBank/DDBJ whole genome shotgun (WGS) entry which is preliminary data.</text>
</comment>
<keyword evidence="1" id="KW-1133">Transmembrane helix</keyword>
<keyword evidence="1" id="KW-0472">Membrane</keyword>
<proteinExistence type="predicted"/>